<keyword evidence="1 2" id="KW-0238">DNA-binding</keyword>
<dbReference type="Proteomes" id="UP001208017">
    <property type="component" value="Unassembled WGS sequence"/>
</dbReference>
<dbReference type="Pfam" id="PF00440">
    <property type="entry name" value="TetR_N"/>
    <property type="match status" value="1"/>
</dbReference>
<keyword evidence="5" id="KW-1185">Reference proteome</keyword>
<protein>
    <submittedName>
        <fullName evidence="4">TetR/AcrR family transcriptional regulator</fullName>
    </submittedName>
</protein>
<dbReference type="PANTHER" id="PTHR43479:SF11">
    <property type="entry name" value="ACREF_ENVCD OPERON REPRESSOR-RELATED"/>
    <property type="match status" value="1"/>
</dbReference>
<dbReference type="InterPro" id="IPR050624">
    <property type="entry name" value="HTH-type_Tx_Regulator"/>
</dbReference>
<evidence type="ECO:0000259" key="3">
    <source>
        <dbReference type="PROSITE" id="PS50977"/>
    </source>
</evidence>
<reference evidence="4 5" key="1">
    <citation type="submission" date="2022-11" db="EMBL/GenBank/DDBJ databases">
        <title>Study of microbial diversity in lake waters.</title>
        <authorList>
            <person name="Zhang J."/>
        </authorList>
    </citation>
    <scope>NUCLEOTIDE SEQUENCE [LARGE SCALE GENOMIC DNA]</scope>
    <source>
        <strain evidence="4 5">DT12</strain>
    </source>
</reference>
<dbReference type="SUPFAM" id="SSF48498">
    <property type="entry name" value="Tetracyclin repressor-like, C-terminal domain"/>
    <property type="match status" value="1"/>
</dbReference>
<dbReference type="InterPro" id="IPR036271">
    <property type="entry name" value="Tet_transcr_reg_TetR-rel_C_sf"/>
</dbReference>
<dbReference type="InterPro" id="IPR009057">
    <property type="entry name" value="Homeodomain-like_sf"/>
</dbReference>
<dbReference type="EMBL" id="JAPMLT010000019">
    <property type="protein sequence ID" value="MCX7572364.1"/>
    <property type="molecule type" value="Genomic_DNA"/>
</dbReference>
<evidence type="ECO:0000256" key="1">
    <source>
        <dbReference type="ARBA" id="ARBA00023125"/>
    </source>
</evidence>
<comment type="caution">
    <text evidence="4">The sequence shown here is derived from an EMBL/GenBank/DDBJ whole genome shotgun (WGS) entry which is preliminary data.</text>
</comment>
<dbReference type="RefSeq" id="WP_267153613.1">
    <property type="nucleotide sequence ID" value="NZ_JAPMLT010000019.1"/>
</dbReference>
<evidence type="ECO:0000313" key="4">
    <source>
        <dbReference type="EMBL" id="MCX7572364.1"/>
    </source>
</evidence>
<gene>
    <name evidence="4" type="ORF">OS242_20865</name>
</gene>
<evidence type="ECO:0000313" key="5">
    <source>
        <dbReference type="Proteomes" id="UP001208017"/>
    </source>
</evidence>
<accession>A0ABT3X641</accession>
<dbReference type="PANTHER" id="PTHR43479">
    <property type="entry name" value="ACREF/ENVCD OPERON REPRESSOR-RELATED"/>
    <property type="match status" value="1"/>
</dbReference>
<proteinExistence type="predicted"/>
<feature type="domain" description="HTH tetR-type" evidence="3">
    <location>
        <begin position="3"/>
        <end position="63"/>
    </location>
</feature>
<organism evidence="4 5">
    <name type="scientific">Tumebacillus lacus</name>
    <dbReference type="NCBI Taxonomy" id="2995335"/>
    <lineage>
        <taxon>Bacteria</taxon>
        <taxon>Bacillati</taxon>
        <taxon>Bacillota</taxon>
        <taxon>Bacilli</taxon>
        <taxon>Bacillales</taxon>
        <taxon>Alicyclobacillaceae</taxon>
        <taxon>Tumebacillus</taxon>
    </lineage>
</organism>
<feature type="DNA-binding region" description="H-T-H motif" evidence="2">
    <location>
        <begin position="26"/>
        <end position="45"/>
    </location>
</feature>
<sequence length="201" mass="23203">MTPTTKERILDVAIDLFSKKGYNGVSIREITGAVGIKESSLYNHFTNKDEILGTILENFRIDFARITPPLQVVDEILSRTTPEQFLLQGLLNFKAHAAQPQIGKVWNIVYVEQYRDPRARTILLDHMIQGTLAWLEQIFARWVEAGLIKPLSPRLLAAEYQYPIFAMVTEFNLLKWEDKDTSEIEQRMIDHLHFFLQAVSV</sequence>
<dbReference type="SUPFAM" id="SSF46689">
    <property type="entry name" value="Homeodomain-like"/>
    <property type="match status" value="1"/>
</dbReference>
<dbReference type="InterPro" id="IPR001647">
    <property type="entry name" value="HTH_TetR"/>
</dbReference>
<evidence type="ECO:0000256" key="2">
    <source>
        <dbReference type="PROSITE-ProRule" id="PRU00335"/>
    </source>
</evidence>
<dbReference type="PROSITE" id="PS50977">
    <property type="entry name" value="HTH_TETR_2"/>
    <property type="match status" value="1"/>
</dbReference>
<name>A0ABT3X641_9BACL</name>
<dbReference type="PRINTS" id="PR00455">
    <property type="entry name" value="HTHTETR"/>
</dbReference>
<dbReference type="Gene3D" id="1.10.357.10">
    <property type="entry name" value="Tetracycline Repressor, domain 2"/>
    <property type="match status" value="1"/>
</dbReference>